<evidence type="ECO:0000313" key="1">
    <source>
        <dbReference type="Proteomes" id="UP000095283"/>
    </source>
</evidence>
<organism evidence="1 2">
    <name type="scientific">Heterorhabditis bacteriophora</name>
    <name type="common">Entomopathogenic nematode worm</name>
    <dbReference type="NCBI Taxonomy" id="37862"/>
    <lineage>
        <taxon>Eukaryota</taxon>
        <taxon>Metazoa</taxon>
        <taxon>Ecdysozoa</taxon>
        <taxon>Nematoda</taxon>
        <taxon>Chromadorea</taxon>
        <taxon>Rhabditida</taxon>
        <taxon>Rhabditina</taxon>
        <taxon>Rhabditomorpha</taxon>
        <taxon>Strongyloidea</taxon>
        <taxon>Heterorhabditidae</taxon>
        <taxon>Heterorhabditis</taxon>
    </lineage>
</organism>
<sequence length="120" mass="13304">MYTLFDPIVNFVLLEIIIRHISDLVALTNITCEASAESLSEGNLKSSIMLDLDEIKLVSWSSCASFCILCGILKCNYSSEATYLILERDFESSHPLARYLGATDACPPVHGETRPPQIHI</sequence>
<dbReference type="WBParaSite" id="Hba_11766">
    <property type="protein sequence ID" value="Hba_11766"/>
    <property type="gene ID" value="Hba_11766"/>
</dbReference>
<keyword evidence="1" id="KW-1185">Reference proteome</keyword>
<name>A0A1I7X2P8_HETBA</name>
<dbReference type="AlphaFoldDB" id="A0A1I7X2P8"/>
<evidence type="ECO:0000313" key="2">
    <source>
        <dbReference type="WBParaSite" id="Hba_11766"/>
    </source>
</evidence>
<protein>
    <submittedName>
        <fullName evidence="2">Secreted protein</fullName>
    </submittedName>
</protein>
<proteinExistence type="predicted"/>
<accession>A0A1I7X2P8</accession>
<dbReference type="Proteomes" id="UP000095283">
    <property type="component" value="Unplaced"/>
</dbReference>
<reference evidence="2" key="1">
    <citation type="submission" date="2016-11" db="UniProtKB">
        <authorList>
            <consortium name="WormBaseParasite"/>
        </authorList>
    </citation>
    <scope>IDENTIFICATION</scope>
</reference>